<dbReference type="InterPro" id="IPR011335">
    <property type="entry name" value="Restrct_endonuc-II-like"/>
</dbReference>
<keyword evidence="3" id="KW-0227">DNA damage</keyword>
<evidence type="ECO:0000313" key="20">
    <source>
        <dbReference type="Proteomes" id="UP001354971"/>
    </source>
</evidence>
<dbReference type="Pfam" id="PF12705">
    <property type="entry name" value="PDDEXK_1"/>
    <property type="match status" value="1"/>
</dbReference>
<evidence type="ECO:0000313" key="19">
    <source>
        <dbReference type="EMBL" id="MEE2526939.1"/>
    </source>
</evidence>
<dbReference type="Pfam" id="PF00580">
    <property type="entry name" value="UvrD-helicase"/>
    <property type="match status" value="1"/>
</dbReference>
<dbReference type="PROSITE" id="PS51217">
    <property type="entry name" value="UVRD_HELICASE_CTER"/>
    <property type="match status" value="1"/>
</dbReference>
<dbReference type="InterPro" id="IPR027417">
    <property type="entry name" value="P-loop_NTPase"/>
</dbReference>
<dbReference type="EMBL" id="JAZDRP010000007">
    <property type="protein sequence ID" value="MEE2526939.1"/>
    <property type="molecule type" value="Genomic_DNA"/>
</dbReference>
<keyword evidence="7 15" id="KW-0067">ATP-binding</keyword>
<keyword evidence="10" id="KW-0413">Isomerase</keyword>
<organism evidence="19 20">
    <name type="scientific">Hyphobacterium lacteum</name>
    <dbReference type="NCBI Taxonomy" id="3116575"/>
    <lineage>
        <taxon>Bacteria</taxon>
        <taxon>Pseudomonadati</taxon>
        <taxon>Pseudomonadota</taxon>
        <taxon>Alphaproteobacteria</taxon>
        <taxon>Maricaulales</taxon>
        <taxon>Maricaulaceae</taxon>
        <taxon>Hyphobacterium</taxon>
    </lineage>
</organism>
<evidence type="ECO:0000259" key="17">
    <source>
        <dbReference type="PROSITE" id="PS51198"/>
    </source>
</evidence>
<evidence type="ECO:0000256" key="14">
    <source>
        <dbReference type="ARBA" id="ARBA00048988"/>
    </source>
</evidence>
<dbReference type="PROSITE" id="PS51198">
    <property type="entry name" value="UVRD_HELICASE_ATP_BIND"/>
    <property type="match status" value="1"/>
</dbReference>
<evidence type="ECO:0000256" key="8">
    <source>
        <dbReference type="ARBA" id="ARBA00023125"/>
    </source>
</evidence>
<dbReference type="InterPro" id="IPR014016">
    <property type="entry name" value="UvrD-like_ATP-bd"/>
</dbReference>
<evidence type="ECO:0000256" key="4">
    <source>
        <dbReference type="ARBA" id="ARBA00022801"/>
    </source>
</evidence>
<accession>A0ABU7LSR0</accession>
<evidence type="ECO:0000259" key="18">
    <source>
        <dbReference type="PROSITE" id="PS51217"/>
    </source>
</evidence>
<evidence type="ECO:0000256" key="7">
    <source>
        <dbReference type="ARBA" id="ARBA00022840"/>
    </source>
</evidence>
<keyword evidence="9" id="KW-0234">DNA repair</keyword>
<dbReference type="SUPFAM" id="SSF52540">
    <property type="entry name" value="P-loop containing nucleoside triphosphate hydrolases"/>
    <property type="match status" value="1"/>
</dbReference>
<reference evidence="19 20" key="1">
    <citation type="submission" date="2024-01" db="EMBL/GenBank/DDBJ databases">
        <title>Hyphobacterium bacterium isolated from marine sediment.</title>
        <authorList>
            <person name="Zhao S."/>
        </authorList>
    </citation>
    <scope>NUCLEOTIDE SEQUENCE [LARGE SCALE GENOMIC DNA]</scope>
    <source>
        <strain evidence="20">HN65</strain>
    </source>
</reference>
<dbReference type="InterPro" id="IPR038726">
    <property type="entry name" value="PDDEXK_AddAB-type"/>
</dbReference>
<dbReference type="Gene3D" id="3.90.320.10">
    <property type="match status" value="1"/>
</dbReference>
<keyword evidence="6" id="KW-0269">Exonuclease</keyword>
<protein>
    <recommendedName>
        <fullName evidence="12">DNA 3'-5' helicase</fullName>
        <ecNumber evidence="12">5.6.2.4</ecNumber>
    </recommendedName>
    <alternativeName>
        <fullName evidence="13">DNA 3'-5' helicase II</fullName>
    </alternativeName>
</protein>
<evidence type="ECO:0000256" key="9">
    <source>
        <dbReference type="ARBA" id="ARBA00023204"/>
    </source>
</evidence>
<proteinExistence type="predicted"/>
<keyword evidence="8" id="KW-0238">DNA-binding</keyword>
<dbReference type="EC" id="5.6.2.4" evidence="12"/>
<feature type="domain" description="UvrD-like helicase C-terminal" evidence="18">
    <location>
        <begin position="542"/>
        <end position="829"/>
    </location>
</feature>
<dbReference type="Pfam" id="PF13361">
    <property type="entry name" value="UvrD_C"/>
    <property type="match status" value="1"/>
</dbReference>
<dbReference type="SUPFAM" id="SSF52980">
    <property type="entry name" value="Restriction endonuclease-like"/>
    <property type="match status" value="1"/>
</dbReference>
<feature type="binding site" evidence="15">
    <location>
        <begin position="26"/>
        <end position="33"/>
    </location>
    <ligand>
        <name>ATP</name>
        <dbReference type="ChEBI" id="CHEBI:30616"/>
    </ligand>
</feature>
<dbReference type="PANTHER" id="PTHR11070">
    <property type="entry name" value="UVRD / RECB / PCRA DNA HELICASE FAMILY MEMBER"/>
    <property type="match status" value="1"/>
</dbReference>
<dbReference type="RefSeq" id="WP_330199603.1">
    <property type="nucleotide sequence ID" value="NZ_JAZDRP010000007.1"/>
</dbReference>
<evidence type="ECO:0000256" key="1">
    <source>
        <dbReference type="ARBA" id="ARBA00022722"/>
    </source>
</evidence>
<evidence type="ECO:0000256" key="15">
    <source>
        <dbReference type="PROSITE-ProRule" id="PRU00560"/>
    </source>
</evidence>
<evidence type="ECO:0000256" key="11">
    <source>
        <dbReference type="ARBA" id="ARBA00034617"/>
    </source>
</evidence>
<evidence type="ECO:0000256" key="6">
    <source>
        <dbReference type="ARBA" id="ARBA00022839"/>
    </source>
</evidence>
<keyword evidence="1" id="KW-0540">Nuclease</keyword>
<evidence type="ECO:0000256" key="2">
    <source>
        <dbReference type="ARBA" id="ARBA00022741"/>
    </source>
</evidence>
<comment type="catalytic activity">
    <reaction evidence="14">
        <text>ATP + H2O = ADP + phosphate + H(+)</text>
        <dbReference type="Rhea" id="RHEA:13065"/>
        <dbReference type="ChEBI" id="CHEBI:15377"/>
        <dbReference type="ChEBI" id="CHEBI:15378"/>
        <dbReference type="ChEBI" id="CHEBI:30616"/>
        <dbReference type="ChEBI" id="CHEBI:43474"/>
        <dbReference type="ChEBI" id="CHEBI:456216"/>
        <dbReference type="EC" id="5.6.2.4"/>
    </reaction>
</comment>
<evidence type="ECO:0000256" key="16">
    <source>
        <dbReference type="SAM" id="MobiDB-lite"/>
    </source>
</evidence>
<keyword evidence="5 15" id="KW-0347">Helicase</keyword>
<evidence type="ECO:0000256" key="10">
    <source>
        <dbReference type="ARBA" id="ARBA00023235"/>
    </source>
</evidence>
<keyword evidence="20" id="KW-1185">Reference proteome</keyword>
<evidence type="ECO:0000256" key="3">
    <source>
        <dbReference type="ARBA" id="ARBA00022763"/>
    </source>
</evidence>
<feature type="region of interest" description="Disordered" evidence="16">
    <location>
        <begin position="983"/>
        <end position="1005"/>
    </location>
</feature>
<keyword evidence="4 15" id="KW-0378">Hydrolase</keyword>
<name>A0ABU7LSR0_9PROT</name>
<feature type="domain" description="UvrD-like helicase ATP-binding" evidence="17">
    <location>
        <begin position="5"/>
        <end position="486"/>
    </location>
</feature>
<comment type="catalytic activity">
    <reaction evidence="11">
        <text>Couples ATP hydrolysis with the unwinding of duplex DNA by translocating in the 3'-5' direction.</text>
        <dbReference type="EC" id="5.6.2.4"/>
    </reaction>
</comment>
<gene>
    <name evidence="19" type="ORF">V0U79_11200</name>
</gene>
<evidence type="ECO:0000256" key="12">
    <source>
        <dbReference type="ARBA" id="ARBA00034808"/>
    </source>
</evidence>
<dbReference type="InterPro" id="IPR000212">
    <property type="entry name" value="DNA_helicase_UvrD/REP"/>
</dbReference>
<dbReference type="Gene3D" id="3.40.50.300">
    <property type="entry name" value="P-loop containing nucleotide triphosphate hydrolases"/>
    <property type="match status" value="4"/>
</dbReference>
<evidence type="ECO:0000256" key="13">
    <source>
        <dbReference type="ARBA" id="ARBA00034923"/>
    </source>
</evidence>
<evidence type="ECO:0000256" key="5">
    <source>
        <dbReference type="ARBA" id="ARBA00022806"/>
    </source>
</evidence>
<dbReference type="Proteomes" id="UP001354971">
    <property type="component" value="Unassembled WGS sequence"/>
</dbReference>
<comment type="caution">
    <text evidence="19">The sequence shown here is derived from an EMBL/GenBank/DDBJ whole genome shotgun (WGS) entry which is preliminary data.</text>
</comment>
<keyword evidence="2 15" id="KW-0547">Nucleotide-binding</keyword>
<dbReference type="PANTHER" id="PTHR11070:SF2">
    <property type="entry name" value="ATP-DEPENDENT DNA HELICASE SRS2"/>
    <property type="match status" value="1"/>
</dbReference>
<sequence>MTPEIRHASQQQTLAAQPDHHIHVEANAGSGKTRVLVSRVARLLLAKTPPDKILCLTYTKAAAGEMKSRLFDRLGKWSIADDAALTGELNALHNVEGETYSREELADARRLFARALETPGGLAVQTIHAFCQSLLQRFPLEAGLPPGFEVADDSETRAIAAEARRGLLLSAAADDRLQSALEAIQSRGTDSFDLIVRMAAGQRADFTKVLREKGEDGLRADLRAELGVSGNASAAGLRESGWSEAPHEALKSAALTMQTGKATDQKAAGLILAALAASDKAQALEMISGVYFTQKGELRKSFCTKDIREGFPAIDALLNQEAARLADLRQQIAAAEMAEASEAANTIAADYVRRYEQGLRARRRLDYSDLIAFAVDLLENAGARDWVRYKMDAGIDHVLVDEAQDNAPEQWRVIGALVEEFFAGSGIERGQAKTVFTVGDEKQSIYSFQGAEPKRFLEWGARVRQQALEAAQLFETPPLSVSFRSSNVILEAVDAAFEPERLLGETRAVRHAPETKFAGSETLTASGYSPALEAFERYQTHQAAWTERPGLVEFWPAVPAFAKADHPDPAAPVDRESAMSPPHRLALLVAQEIRRILDDGDAVHDEETRALRPAEPKDIMVLVTRRSGFFRELIRRLKQLGVPVAGADRMVLTEELAVQDLINLAEVALNPLDDLKLAEFLKTPFLDPVAAPAPINEDALYRLAHGRKGALWDALRDSSDPVLAEAKTALMRARARIGTAGVYGFFADFLNERSATGETRQKRLFARLGEEARDPVEEFLARSIAYEQQAMASLPGFIAELKAGEGQIKREMDEGRGEVRVMTVHGSKGLEAPIVILPDTTTKARVRAERRVYFEDRFGIVWAPSGDIQPELSDRLKQNDEIRAEGENARLLYVALTRASDRLLVCGWKRFAAPGRIDERSWYERLDTLWQGEGWESVETPVEDEDGNRLEGRWRGMRPEKMGRAERLRAQIDLPPWALAPALPETGKGRTVAPSHLADEDDTPVLSPLAGDMSHRFRRGSLIHKLLETLPDLPPDRREEAAMAYLSMQADLDTAQRADIAQETLNVLAHSEFAPLFGPGSLAEVSLTGSAPGLPDGLVLNGQVDRLVITDHEILILDYKTNRPPPTDARDVPRLYLAQMAAYQALLRAIHPGKSVRCALLWTDGPRLMELDDAALKSALAAGVKA</sequence>
<dbReference type="InterPro" id="IPR011604">
    <property type="entry name" value="PDDEXK-like_dom_sf"/>
</dbReference>
<dbReference type="InterPro" id="IPR014017">
    <property type="entry name" value="DNA_helicase_UvrD-like_C"/>
</dbReference>